<reference evidence="6" key="2">
    <citation type="submission" date="2017-10" db="EMBL/GenBank/DDBJ databases">
        <title>Ladona fulva Genome sequencing and assembly.</title>
        <authorList>
            <person name="Murali S."/>
            <person name="Richards S."/>
            <person name="Bandaranaike D."/>
            <person name="Bellair M."/>
            <person name="Blankenburg K."/>
            <person name="Chao H."/>
            <person name="Dinh H."/>
            <person name="Doddapaneni H."/>
            <person name="Dugan-Rocha S."/>
            <person name="Elkadiri S."/>
            <person name="Gnanaolivu R."/>
            <person name="Hernandez B."/>
            <person name="Skinner E."/>
            <person name="Javaid M."/>
            <person name="Lee S."/>
            <person name="Li M."/>
            <person name="Ming W."/>
            <person name="Munidasa M."/>
            <person name="Muniz J."/>
            <person name="Nguyen L."/>
            <person name="Hughes D."/>
            <person name="Osuji N."/>
            <person name="Pu L.-L."/>
            <person name="Puazo M."/>
            <person name="Qu C."/>
            <person name="Quiroz J."/>
            <person name="Raj R."/>
            <person name="Weissenberger G."/>
            <person name="Xin Y."/>
            <person name="Zou X."/>
            <person name="Han Y."/>
            <person name="Worley K."/>
            <person name="Muzny D."/>
            <person name="Gibbs R."/>
        </authorList>
    </citation>
    <scope>NUCLEOTIDE SEQUENCE</scope>
    <source>
        <strain evidence="6">Sampled in the wild</strain>
    </source>
</reference>
<dbReference type="GO" id="GO:0017171">
    <property type="term" value="F:serine hydrolase activity"/>
    <property type="evidence" value="ECO:0007669"/>
    <property type="project" value="TreeGrafter"/>
</dbReference>
<dbReference type="Gene3D" id="3.40.50.1820">
    <property type="entry name" value="alpha/beta hydrolase"/>
    <property type="match status" value="1"/>
</dbReference>
<sequence>MNGPVLGEGQSLTQRGGVNIGGFFFTLFPKLVSPNGSSRSIKEDNIVNFHLFLSEQATSRGRSRQNRKKYKTLDPKKMDEYVASFNISLPTMIFVHGFQETNNAIAINGLLSAVSRSGRWNVVVVDWHQLSAGPWYPWALYNIQATGRFVANFIDSLGTAIEEQSYNEVRRRGRSDFLENLHIVGFSLGAHVAGIAGHHVTIGKVGRITGLDPAYPLVELLGSKNNLLDESDAQFVDVIHTGGGVFGTPYKMGHADFFPNGGRGVQPGCESLPFPHICSHWRAWRFFAESLLDERSFESLPCDSWEKFKRGDCDSSMNDAVNGTVYMGVGARNTARGRYYLRTYPTPPFSMPL</sequence>
<comment type="caution">
    <text evidence="6">The sequence shown here is derived from an EMBL/GenBank/DDBJ whole genome shotgun (WGS) entry which is preliminary data.</text>
</comment>
<evidence type="ECO:0000256" key="3">
    <source>
        <dbReference type="ARBA" id="ARBA00022525"/>
    </source>
</evidence>
<dbReference type="CDD" id="cd00707">
    <property type="entry name" value="Pancreat_lipase_like"/>
    <property type="match status" value="1"/>
</dbReference>
<evidence type="ECO:0000256" key="4">
    <source>
        <dbReference type="RuleBase" id="RU004262"/>
    </source>
</evidence>
<dbReference type="InterPro" id="IPR000734">
    <property type="entry name" value="TAG_lipase"/>
</dbReference>
<gene>
    <name evidence="6" type="ORF">J437_LFUL003434</name>
</gene>
<keyword evidence="7" id="KW-1185">Reference proteome</keyword>
<comment type="subcellular location">
    <subcellularLocation>
        <location evidence="1">Secreted</location>
    </subcellularLocation>
</comment>
<protein>
    <recommendedName>
        <fullName evidence="5">Lipase domain-containing protein</fullName>
    </recommendedName>
</protein>
<dbReference type="GO" id="GO:0005615">
    <property type="term" value="C:extracellular space"/>
    <property type="evidence" value="ECO:0007669"/>
    <property type="project" value="TreeGrafter"/>
</dbReference>
<dbReference type="GO" id="GO:0016042">
    <property type="term" value="P:lipid catabolic process"/>
    <property type="evidence" value="ECO:0007669"/>
    <property type="project" value="TreeGrafter"/>
</dbReference>
<evidence type="ECO:0000256" key="2">
    <source>
        <dbReference type="ARBA" id="ARBA00010701"/>
    </source>
</evidence>
<accession>A0A8K0K1A2</accession>
<keyword evidence="3" id="KW-0964">Secreted</keyword>
<evidence type="ECO:0000256" key="1">
    <source>
        <dbReference type="ARBA" id="ARBA00004613"/>
    </source>
</evidence>
<dbReference type="EMBL" id="KZ308282">
    <property type="protein sequence ID" value="KAG8226442.1"/>
    <property type="molecule type" value="Genomic_DNA"/>
</dbReference>
<dbReference type="PANTHER" id="PTHR11610">
    <property type="entry name" value="LIPASE"/>
    <property type="match status" value="1"/>
</dbReference>
<organism evidence="6 7">
    <name type="scientific">Ladona fulva</name>
    <name type="common">Scarce chaser dragonfly</name>
    <name type="synonym">Libellula fulva</name>
    <dbReference type="NCBI Taxonomy" id="123851"/>
    <lineage>
        <taxon>Eukaryota</taxon>
        <taxon>Metazoa</taxon>
        <taxon>Ecdysozoa</taxon>
        <taxon>Arthropoda</taxon>
        <taxon>Hexapoda</taxon>
        <taxon>Insecta</taxon>
        <taxon>Pterygota</taxon>
        <taxon>Palaeoptera</taxon>
        <taxon>Odonata</taxon>
        <taxon>Epiprocta</taxon>
        <taxon>Anisoptera</taxon>
        <taxon>Libelluloidea</taxon>
        <taxon>Libellulidae</taxon>
        <taxon>Ladona</taxon>
    </lineage>
</organism>
<dbReference type="OrthoDB" id="199913at2759"/>
<evidence type="ECO:0000313" key="7">
    <source>
        <dbReference type="Proteomes" id="UP000792457"/>
    </source>
</evidence>
<dbReference type="Pfam" id="PF00151">
    <property type="entry name" value="Lipase"/>
    <property type="match status" value="1"/>
</dbReference>
<dbReference type="GO" id="GO:0016298">
    <property type="term" value="F:lipase activity"/>
    <property type="evidence" value="ECO:0007669"/>
    <property type="project" value="InterPro"/>
</dbReference>
<evidence type="ECO:0000313" key="6">
    <source>
        <dbReference type="EMBL" id="KAG8226442.1"/>
    </source>
</evidence>
<comment type="similarity">
    <text evidence="2 4">Belongs to the AB hydrolase superfamily. Lipase family.</text>
</comment>
<feature type="domain" description="Lipase" evidence="5">
    <location>
        <begin position="66"/>
        <end position="349"/>
    </location>
</feature>
<proteinExistence type="inferred from homology"/>
<dbReference type="AlphaFoldDB" id="A0A8K0K1A2"/>
<dbReference type="SUPFAM" id="SSF53474">
    <property type="entry name" value="alpha/beta-Hydrolases"/>
    <property type="match status" value="1"/>
</dbReference>
<name>A0A8K0K1A2_LADFU</name>
<dbReference type="Proteomes" id="UP000792457">
    <property type="component" value="Unassembled WGS sequence"/>
</dbReference>
<dbReference type="PANTHER" id="PTHR11610:SF169">
    <property type="entry name" value="GH15759P-RELATED"/>
    <property type="match status" value="1"/>
</dbReference>
<dbReference type="InterPro" id="IPR033906">
    <property type="entry name" value="Lipase_N"/>
</dbReference>
<reference evidence="6" key="1">
    <citation type="submission" date="2013-04" db="EMBL/GenBank/DDBJ databases">
        <authorList>
            <person name="Qu J."/>
            <person name="Murali S.C."/>
            <person name="Bandaranaike D."/>
            <person name="Bellair M."/>
            <person name="Blankenburg K."/>
            <person name="Chao H."/>
            <person name="Dinh H."/>
            <person name="Doddapaneni H."/>
            <person name="Downs B."/>
            <person name="Dugan-Rocha S."/>
            <person name="Elkadiri S."/>
            <person name="Gnanaolivu R.D."/>
            <person name="Hernandez B."/>
            <person name="Javaid M."/>
            <person name="Jayaseelan J.C."/>
            <person name="Lee S."/>
            <person name="Li M."/>
            <person name="Ming W."/>
            <person name="Munidasa M."/>
            <person name="Muniz J."/>
            <person name="Nguyen L."/>
            <person name="Ongeri F."/>
            <person name="Osuji N."/>
            <person name="Pu L.-L."/>
            <person name="Puazo M."/>
            <person name="Qu C."/>
            <person name="Quiroz J."/>
            <person name="Raj R."/>
            <person name="Weissenberger G."/>
            <person name="Xin Y."/>
            <person name="Zou X."/>
            <person name="Han Y."/>
            <person name="Richards S."/>
            <person name="Worley K."/>
            <person name="Muzny D."/>
            <person name="Gibbs R."/>
        </authorList>
    </citation>
    <scope>NUCLEOTIDE SEQUENCE</scope>
    <source>
        <strain evidence="6">Sampled in the wild</strain>
    </source>
</reference>
<evidence type="ECO:0000259" key="5">
    <source>
        <dbReference type="Pfam" id="PF00151"/>
    </source>
</evidence>
<dbReference type="PRINTS" id="PR00821">
    <property type="entry name" value="TAGLIPASE"/>
</dbReference>
<dbReference type="InterPro" id="IPR013818">
    <property type="entry name" value="Lipase"/>
</dbReference>
<dbReference type="InterPro" id="IPR029058">
    <property type="entry name" value="AB_hydrolase_fold"/>
</dbReference>